<dbReference type="SUPFAM" id="SSF53901">
    <property type="entry name" value="Thiolase-like"/>
    <property type="match status" value="1"/>
</dbReference>
<feature type="active site" description="Proton donor; for dehydratase activity" evidence="4">
    <location>
        <position position="1412"/>
    </location>
</feature>
<dbReference type="InterPro" id="IPR023213">
    <property type="entry name" value="CAT-like_dom_sf"/>
</dbReference>
<dbReference type="Pfam" id="PF16197">
    <property type="entry name" value="KAsynt_C_assoc"/>
    <property type="match status" value="1"/>
</dbReference>
<dbReference type="InterPro" id="IPR016039">
    <property type="entry name" value="Thiolase-like"/>
</dbReference>
<dbReference type="Gene3D" id="3.40.47.10">
    <property type="match status" value="1"/>
</dbReference>
<keyword evidence="2" id="KW-0597">Phosphoprotein</keyword>
<dbReference type="InterPro" id="IPR020841">
    <property type="entry name" value="PKS_Beta-ketoAc_synthase_dom"/>
</dbReference>
<dbReference type="InterPro" id="IPR057326">
    <property type="entry name" value="KR_dom"/>
</dbReference>
<keyword evidence="8" id="KW-1185">Reference proteome</keyword>
<gene>
    <name evidence="9" type="primary">LOC106170123</name>
</gene>
<dbReference type="SUPFAM" id="SSF47336">
    <property type="entry name" value="ACP-like"/>
    <property type="match status" value="1"/>
</dbReference>
<dbReference type="GO" id="GO:0031177">
    <property type="term" value="F:phosphopantetheine binding"/>
    <property type="evidence" value="ECO:0007669"/>
    <property type="project" value="InterPro"/>
</dbReference>
<dbReference type="UniPathway" id="UPA00094"/>
<dbReference type="InterPro" id="IPR036736">
    <property type="entry name" value="ACP-like_sf"/>
</dbReference>
<dbReference type="SUPFAM" id="SSF52151">
    <property type="entry name" value="FabD/lysophospholipase-like"/>
    <property type="match status" value="1"/>
</dbReference>
<dbReference type="STRING" id="7574.A0A2R2MIG2"/>
<dbReference type="SUPFAM" id="SSF55048">
    <property type="entry name" value="Probable ACP-binding domain of malonyl-CoA ACP transacylase"/>
    <property type="match status" value="1"/>
</dbReference>
<evidence type="ECO:0000256" key="4">
    <source>
        <dbReference type="PROSITE-ProRule" id="PRU01363"/>
    </source>
</evidence>
<sequence>MNFSESDSRLGVDQDSFVEAMAKNSPLGKDIQKILDLVSKKIDPFKPNKSAMKEITKQFTKVVFEKVCTRTEIDVLGYLILQNVKSDVLIGGPVVKLIDSIYQTEMRVFTNPISGGKMAQLRITHAIVNKTEQDFHSTLDLYQSKLNSYARLSTKDYSSHSRSSQIRLETSMERIAEQIAALTTKIKHLGIFIARMYAKGLVLADSIMEVIECLLDDPMDYLIKTVASMLISVGGKLEQDEFIDTIDVACAKIDRTLMSDDSLSEASRKFLKSLMMLGDDAIAIVGVGCRFPGADDIDEFWKVLENGENHVIDIPKERWNNDAFFSSDPDAPGKTYVTRAGFVKGSHIEWDNRLYGVNDLEAARMDPQQRFVLDCCYMALENAGIPTPDIQGSRTGVYVGVMNNDFADMFETDVSSMNNYSLTGASNSITAARVSYVFNLLGPCMSVDTACSSAMVATHLGCQALKNGECNMALCGGVNAIMMPTMHVPLSKARMVSPTGQSQAFSSAADGYARGEGCGIVVLKRLKDALKDGDRIWAIIGTGVNQDGRTAHPITAPSGSQQAALLKEVFLRYHVNSDDIQYVEAHGTGTQAGDPVECNAIGSFLDRKARVAPECYIGSVKTNIGHLESAAGVAGLIKVLLMMKHEKIVPSLHFKGRPANPKINFHELRLRVPTEVMNWTPPEGKPRLACVNSFSFGGTNAHAVVMQFDREAIQKPVMSIEQEETDSEMTENATQVRNCHEMCQDLGSENVSIDMTVEATEAFEKSPEIIAISAQNQWSLEQITKNLMEKVSNKEYSLRDIARTSTCRRTHYNYRLATTATSIEECVRKLESDASNLPEQPVVGLAPKNVIFVFCGMGMEWQGMCRGLIREEGVFRDKVQEIDNLLQPLTDWSILEKFKEIQDLSSADVAPLAIFTCQVALAALWRHWGITPSSVLGQSVGEVAAAHVAGALSLPDAVTTIYFRTKFLSEVKGGRMCIVMNYKTAWLEKVLTEKYSGRLNIAVFNSPTSCVVSGDADAIEDLKVTLRDTIRFNAVYVQDLPTECAYHSHHMQDIKSKVEAALSELKGKTPDVPIFSTVTGELASDQDFVTAEYWGRNVRQPVQFKKAVDAAITDDHDNIVIEIGPHPVLRAHMRDRSDVPVIPSMKKGSELSCLSEAVAKIYTLGLNPLWKNVVSMKNVVIVDAPKYQFKRIWNYFEPESSKLKRAGIDSDSHSAHPFVKRLPSAGIKYAAVIDNNLTPFIYDHYMGGKVVAPGAFYAEIALTAAVASTKKPVQNFLVHVDFVRPVILSPGKGAKLEVDFGSADDLGQEHCSNDFTIKSDKRVHARGSVIYTEDIHSVKAVDIEEIKSRCTEHLTEEVIYGALEKLGFMYGPSMKVITGASRNKVECLSSIELPDVVCQQMYSTTIHPAILDGLFQNPGIFYVGNEATDPSIPVGIGSLTVRRPPQRKLYAYCRLMHDKPHEIAHFNAMLLTQDGEVVVETHNYVTKFISESKRVEEAFVYQLQWNKMPAASAVAPSGDADLGLRGDSWLVLTDPCKVAEHIAERLEGPICRIPRSAFKGKVRDENGLQDLLSNTFSELARLRGVVFAWGIADVGIFPTAEEVNDACQKACSGFRQLIKLLHGAGCKVPIVVLTRNCQCVSQSSNATLSPVGSQMWGMVRSLLREYTYDAVSLVDVQEGRESLVAVSNALKNIEAFVKQFPETVVAAGSFYLNEIMPVTENLNYIQYRENISEEDSKVKLVSCHSRKLKDVHLQYQSDSSDLNAGKGHLLVSTNLVYLHQPLLFPVTVSDLKSSYSYWPTAEAPGHDVLTLSVEGQVLKTGPKSSFRVGETVLTCYPTKAASILKVPEDCVFRTKDLPQFAKTSLAQLILVRKVLDLVSAKLGTIGIVHTHETSALSKLFKTFAGYKNLAAEIIPRKDLQNREKLEHRTLVLLEELRLLDVKCLAGSWQNPQSLIVVEEWVSGPIINALAGHLPNTQIHTCLLRDTFNPPSLRATIPPLRRWFKKLKSKPQLNLNITVNEMKLEAVDLHKRIDFGSTMLARIENQHDHSPDDVVDIVRFHKKAMSRVVYAGPNDLFRRDASYLIIGGLTGLGWEISKYVAANGAGYIVSMSRRAPNSEQIASIKRLENEHRVRFICVQADVMDFSSLKKAFGSLDQTLPGVPLKGIFHGAAVLENGILLNLDQEKFEKATNPKIIGTWNLHLISREYSLDYFVMHSSVTSLMGNGGQTNYGAGNSFMDALAFYRRQQNMVAQVINWGALEIGLLKGDEAAERILKVMGHASLTVPEIVKCLHHALLKNETQVLYGNFDWNKMVQELQRAENSPIRARYTTIMQLHSGAASTENKVQSDQGQCTVTLGELKSLSAEQRYLKLVEYSCSVVASLFGMDVLAVHADASISDMGIDSMIAMSLINRVNQELKVTIPVVVLLSEDVTAAALASFIDERLPGDFAKQETKPKPQGTKEAPAHLPISVSANSSPTGPLLTPSFMQYSSYKRNRANPSDLSAHVVMTLVLPENPGTSGFWQEVLNEVARRNPMLRAVFVPRTPGTGDGIDEVKISFLPEDAPVDFLTLEGSETKVTPSLNSFTRSPFDLIREAPWRVAFVLTEPRSYLRFVFHHSALDMTSVPLIFQDLMSVVAAKTSGISMKAYKNADVPNIAEEIGKVLTTTKMKELQEFWSGILPDKMSDVRLSKESTPLEKISGEYSTLERPLSVEIVKKLSEFCKREKVTVFQVLASVHQLVLHKLCSADTVVVSNPVDLRMHVPGLLRTVTDCVNFIPLPASFPDDAHETITSYISRNAKSILQCIQNSLYPFENIRNLVAPEDRPYLTRHEIILEASSFKEDLFEKYSDKSESREKQAYMKDARTLILTHETRLRILYDKKREKIDLALDYSSDLLSEKEARVIVSNFEYLLSLVTSDPQRTIALCNVEILSQSSATANASNGNGIHQYSNATHAPPDISEILRTGMFFTKVNPKGIRHKRFVRVISSQNGGWPQLVWSEKADDTGISKESKSIAINLIEKVGFSQSKGWSSLHIEGKDREYVFRAKDYHAAETWANELRKIVLLTLH</sequence>
<dbReference type="Pfam" id="PF02801">
    <property type="entry name" value="Ketoacyl-synt_C"/>
    <property type="match status" value="1"/>
</dbReference>
<dbReference type="Gene3D" id="3.30.559.30">
    <property type="entry name" value="Nonribosomal peptide synthetase, condensation domain"/>
    <property type="match status" value="1"/>
</dbReference>
<dbReference type="SMART" id="SM00825">
    <property type="entry name" value="PKS_KS"/>
    <property type="match status" value="1"/>
</dbReference>
<dbReference type="SMART" id="SM00826">
    <property type="entry name" value="PKS_DH"/>
    <property type="match status" value="1"/>
</dbReference>
<dbReference type="InterPro" id="IPR049552">
    <property type="entry name" value="PKS_DH_N"/>
</dbReference>
<dbReference type="InterPro" id="IPR020807">
    <property type="entry name" value="PKS_DH"/>
</dbReference>
<proteinExistence type="predicted"/>
<dbReference type="Gene3D" id="3.30.70.3290">
    <property type="match status" value="1"/>
</dbReference>
<dbReference type="GO" id="GO:0006633">
    <property type="term" value="P:fatty acid biosynthetic process"/>
    <property type="evidence" value="ECO:0007669"/>
    <property type="project" value="UniProtKB-UniPathway"/>
</dbReference>
<evidence type="ECO:0000259" key="5">
    <source>
        <dbReference type="PROSITE" id="PS50075"/>
    </source>
</evidence>
<protein>
    <submittedName>
        <fullName evidence="9">Uncharacterized protein LOC106170123</fullName>
    </submittedName>
</protein>
<dbReference type="InterPro" id="IPR049551">
    <property type="entry name" value="PKS_DH_C"/>
</dbReference>
<evidence type="ECO:0000259" key="6">
    <source>
        <dbReference type="PROSITE" id="PS52004"/>
    </source>
</evidence>
<feature type="domain" description="Ketosynthase family 3 (KS3)" evidence="6">
    <location>
        <begin position="279"/>
        <end position="707"/>
    </location>
</feature>
<dbReference type="Gene3D" id="1.25.40.180">
    <property type="match status" value="1"/>
</dbReference>
<dbReference type="InParanoid" id="A0A2R2MIG2"/>
<name>A0A2R2MIG2_LINAN</name>
<evidence type="ECO:0000259" key="7">
    <source>
        <dbReference type="PROSITE" id="PS52019"/>
    </source>
</evidence>
<dbReference type="RefSeq" id="XP_023929979.1">
    <property type="nucleotide sequence ID" value="XM_024074211.1"/>
</dbReference>
<dbReference type="InterPro" id="IPR001242">
    <property type="entry name" value="Condensation_dom"/>
</dbReference>
<dbReference type="CDD" id="cd00833">
    <property type="entry name" value="PKS"/>
    <property type="match status" value="1"/>
</dbReference>
<dbReference type="Gene3D" id="3.40.50.720">
    <property type="entry name" value="NAD(P)-binding Rossmann-like Domain"/>
    <property type="match status" value="2"/>
</dbReference>
<feature type="region of interest" description="C-terminal hotdog fold" evidence="4">
    <location>
        <begin position="1351"/>
        <end position="1495"/>
    </location>
</feature>
<dbReference type="PROSITE" id="PS52004">
    <property type="entry name" value="KS3_2"/>
    <property type="match status" value="1"/>
</dbReference>
<dbReference type="InterPro" id="IPR049900">
    <property type="entry name" value="PKS_mFAS_DH"/>
</dbReference>
<dbReference type="Pfam" id="PF21089">
    <property type="entry name" value="PKS_DH_N"/>
    <property type="match status" value="1"/>
</dbReference>
<dbReference type="GO" id="GO:0004312">
    <property type="term" value="F:fatty acid synthase activity"/>
    <property type="evidence" value="ECO:0007669"/>
    <property type="project" value="TreeGrafter"/>
</dbReference>
<feature type="region of interest" description="N-terminal hotdog fold" evidence="4">
    <location>
        <begin position="1213"/>
        <end position="1336"/>
    </location>
</feature>
<dbReference type="InterPro" id="IPR014043">
    <property type="entry name" value="Acyl_transferase_dom"/>
</dbReference>
<dbReference type="InterPro" id="IPR020806">
    <property type="entry name" value="PKS_PP-bd"/>
</dbReference>
<keyword evidence="3" id="KW-0808">Transferase</keyword>
<dbReference type="InterPro" id="IPR014030">
    <property type="entry name" value="Ketoacyl_synth_N"/>
</dbReference>
<keyword evidence="1" id="KW-0596">Phosphopantetheine</keyword>
<dbReference type="GO" id="GO:0044550">
    <property type="term" value="P:secondary metabolite biosynthetic process"/>
    <property type="evidence" value="ECO:0007669"/>
    <property type="project" value="UniProtKB-ARBA"/>
</dbReference>
<dbReference type="GeneID" id="106170123"/>
<dbReference type="SUPFAM" id="SSF52777">
    <property type="entry name" value="CoA-dependent acyltransferases"/>
    <property type="match status" value="2"/>
</dbReference>
<dbReference type="Gene3D" id="3.10.129.110">
    <property type="entry name" value="Polyketide synthase dehydratase"/>
    <property type="match status" value="1"/>
</dbReference>
<dbReference type="Pfam" id="PF00668">
    <property type="entry name" value="Condensation"/>
    <property type="match status" value="1"/>
</dbReference>
<dbReference type="Gene3D" id="3.30.559.10">
    <property type="entry name" value="Chloramphenicol acetyltransferase-like domain"/>
    <property type="match status" value="1"/>
</dbReference>
<dbReference type="Proteomes" id="UP000085678">
    <property type="component" value="Unplaced"/>
</dbReference>
<evidence type="ECO:0000256" key="3">
    <source>
        <dbReference type="ARBA" id="ARBA00022679"/>
    </source>
</evidence>
<evidence type="ECO:0000313" key="9">
    <source>
        <dbReference type="RefSeq" id="XP_023929979.1"/>
    </source>
</evidence>
<dbReference type="SMART" id="SM00827">
    <property type="entry name" value="PKS_AT"/>
    <property type="match status" value="1"/>
</dbReference>
<dbReference type="Pfam" id="PF08659">
    <property type="entry name" value="KR"/>
    <property type="match status" value="1"/>
</dbReference>
<organism evidence="8 9">
    <name type="scientific">Lingula anatina</name>
    <name type="common">Brachiopod</name>
    <name type="synonym">Lingula unguis</name>
    <dbReference type="NCBI Taxonomy" id="7574"/>
    <lineage>
        <taxon>Eukaryota</taxon>
        <taxon>Metazoa</taxon>
        <taxon>Spiralia</taxon>
        <taxon>Lophotrochozoa</taxon>
        <taxon>Brachiopoda</taxon>
        <taxon>Linguliformea</taxon>
        <taxon>Lingulata</taxon>
        <taxon>Lingulida</taxon>
        <taxon>Linguloidea</taxon>
        <taxon>Lingulidae</taxon>
        <taxon>Lingula</taxon>
    </lineage>
</organism>
<dbReference type="KEGG" id="lak:106170123"/>
<feature type="domain" description="PKS/mFAS DH" evidence="7">
    <location>
        <begin position="1213"/>
        <end position="1495"/>
    </location>
</feature>
<dbReference type="PROSITE" id="PS50075">
    <property type="entry name" value="CARRIER"/>
    <property type="match status" value="1"/>
</dbReference>
<dbReference type="PANTHER" id="PTHR43775:SF37">
    <property type="entry name" value="SI:DKEY-61P9.11"/>
    <property type="match status" value="1"/>
</dbReference>
<dbReference type="Pfam" id="PF14765">
    <property type="entry name" value="PS-DH"/>
    <property type="match status" value="1"/>
</dbReference>
<dbReference type="InterPro" id="IPR036291">
    <property type="entry name" value="NAD(P)-bd_dom_sf"/>
</dbReference>
<evidence type="ECO:0000256" key="1">
    <source>
        <dbReference type="ARBA" id="ARBA00022450"/>
    </source>
</evidence>
<dbReference type="InterPro" id="IPR009081">
    <property type="entry name" value="PP-bd_ACP"/>
</dbReference>
<dbReference type="InterPro" id="IPR042104">
    <property type="entry name" value="PKS_dehydratase_sf"/>
</dbReference>
<dbReference type="PANTHER" id="PTHR43775">
    <property type="entry name" value="FATTY ACID SYNTHASE"/>
    <property type="match status" value="1"/>
</dbReference>
<dbReference type="InterPro" id="IPR001227">
    <property type="entry name" value="Ac_transferase_dom_sf"/>
</dbReference>
<accession>A0A2R2MIG2</accession>
<dbReference type="InterPro" id="IPR016035">
    <property type="entry name" value="Acyl_Trfase/lysoPLipase"/>
</dbReference>
<dbReference type="SMART" id="SM00823">
    <property type="entry name" value="PKS_PP"/>
    <property type="match status" value="1"/>
</dbReference>
<dbReference type="InterPro" id="IPR032821">
    <property type="entry name" value="PKS_assoc"/>
</dbReference>
<dbReference type="Pfam" id="PF00698">
    <property type="entry name" value="Acyl_transf_1"/>
    <property type="match status" value="1"/>
</dbReference>
<dbReference type="Gene3D" id="3.40.366.10">
    <property type="entry name" value="Malonyl-Coenzyme A Acyl Carrier Protein, domain 2"/>
    <property type="match status" value="1"/>
</dbReference>
<dbReference type="InterPro" id="IPR014031">
    <property type="entry name" value="Ketoacyl_synth_C"/>
</dbReference>
<feature type="domain" description="Carrier" evidence="5">
    <location>
        <begin position="2366"/>
        <end position="2444"/>
    </location>
</feature>
<evidence type="ECO:0000256" key="2">
    <source>
        <dbReference type="ARBA" id="ARBA00022553"/>
    </source>
</evidence>
<dbReference type="SMART" id="SM00822">
    <property type="entry name" value="PKS_KR"/>
    <property type="match status" value="1"/>
</dbReference>
<dbReference type="OrthoDB" id="329835at2759"/>
<dbReference type="Pfam" id="PF22621">
    <property type="entry name" value="CurL-like_PKS_C"/>
    <property type="match status" value="1"/>
</dbReference>
<dbReference type="Pfam" id="PF00550">
    <property type="entry name" value="PP-binding"/>
    <property type="match status" value="1"/>
</dbReference>
<dbReference type="InterPro" id="IPR050091">
    <property type="entry name" value="PKS_NRPS_Biosynth_Enz"/>
</dbReference>
<reference evidence="9" key="1">
    <citation type="submission" date="2025-08" db="UniProtKB">
        <authorList>
            <consortium name="RefSeq"/>
        </authorList>
    </citation>
    <scope>IDENTIFICATION</scope>
    <source>
        <tissue evidence="9">Gonads</tissue>
    </source>
</reference>
<dbReference type="Pfam" id="PF00109">
    <property type="entry name" value="ketoacyl-synt"/>
    <property type="match status" value="1"/>
</dbReference>
<dbReference type="Gene3D" id="1.10.1200.10">
    <property type="entry name" value="ACP-like"/>
    <property type="match status" value="1"/>
</dbReference>
<dbReference type="InterPro" id="IPR016036">
    <property type="entry name" value="Malonyl_transacylase_ACP-bd"/>
</dbReference>
<dbReference type="InterPro" id="IPR013968">
    <property type="entry name" value="PKS_KR"/>
</dbReference>
<feature type="active site" description="Proton acceptor; for dehydratase activity" evidence="4">
    <location>
        <position position="1244"/>
    </location>
</feature>
<dbReference type="PROSITE" id="PS52019">
    <property type="entry name" value="PKS_MFAS_DH"/>
    <property type="match status" value="1"/>
</dbReference>
<evidence type="ECO:0000313" key="8">
    <source>
        <dbReference type="Proteomes" id="UP000085678"/>
    </source>
</evidence>
<dbReference type="SUPFAM" id="SSF51735">
    <property type="entry name" value="NAD(P)-binding Rossmann-fold domains"/>
    <property type="match status" value="2"/>
</dbReference>